<reference evidence="8 9" key="1">
    <citation type="submission" date="2017-07" db="EMBL/GenBank/DDBJ databases">
        <title>Genome sequencing and assembly of Paenibacillus rigui.</title>
        <authorList>
            <person name="Mayilraj S."/>
        </authorList>
    </citation>
    <scope>NUCLEOTIDE SEQUENCE [LARGE SCALE GENOMIC DNA]</scope>
    <source>
        <strain evidence="8 9">JCM 16352</strain>
    </source>
</reference>
<feature type="transmembrane region" description="Helical" evidence="6">
    <location>
        <begin position="195"/>
        <end position="216"/>
    </location>
</feature>
<evidence type="ECO:0000313" key="9">
    <source>
        <dbReference type="Proteomes" id="UP000215509"/>
    </source>
</evidence>
<proteinExistence type="inferred from homology"/>
<sequence>MSTHNAEVSTNNINKKSKVLQRSALAKDLIRDKWMYLMLLPGIVYFIIFKYVPMYGILMAFQDYKPFLGIMNSPWVGIKHFERFFSEPQFWDLFRNTVLLAVYNLVFFFPLPIVLALMLNEVRNDKFKGFVQTLVYIPHFVSWVVVVGIFYILLTTEGGILNELLYTITGTKIAFLLEPEWFRTMIVSQSIWKEVGWGTIIFLAALSGVDLQLYEAARMDGAGRWRQLWHITLPAIRGTIVILLILRLGNFLDSGFEHIFLMLTPTNREVGEVFDTYVYVKGLTQSQFSYSAAVGLFKSAVGLILVLGSNWLAKRFGQEGVY</sequence>
<comment type="similarity">
    <text evidence="6">Belongs to the binding-protein-dependent transport system permease family.</text>
</comment>
<comment type="subcellular location">
    <subcellularLocation>
        <location evidence="6">Cell membrane</location>
        <topology evidence="6">Multi-pass membrane protein</topology>
    </subcellularLocation>
    <subcellularLocation>
        <location evidence="1">Membrane</location>
        <topology evidence="1">Multi-pass membrane protein</topology>
    </subcellularLocation>
</comment>
<name>A0A229UVS6_9BACL</name>
<comment type="caution">
    <text evidence="8">The sequence shown here is derived from an EMBL/GenBank/DDBJ whole genome shotgun (WGS) entry which is preliminary data.</text>
</comment>
<keyword evidence="3 6" id="KW-0812">Transmembrane</keyword>
<organism evidence="8 9">
    <name type="scientific">Paenibacillus rigui</name>
    <dbReference type="NCBI Taxonomy" id="554312"/>
    <lineage>
        <taxon>Bacteria</taxon>
        <taxon>Bacillati</taxon>
        <taxon>Bacillota</taxon>
        <taxon>Bacilli</taxon>
        <taxon>Bacillales</taxon>
        <taxon>Paenibacillaceae</taxon>
        <taxon>Paenibacillus</taxon>
    </lineage>
</organism>
<evidence type="ECO:0000256" key="1">
    <source>
        <dbReference type="ARBA" id="ARBA00004141"/>
    </source>
</evidence>
<dbReference type="Gene3D" id="1.10.3720.10">
    <property type="entry name" value="MetI-like"/>
    <property type="match status" value="1"/>
</dbReference>
<feature type="domain" description="ABC transmembrane type-1" evidence="7">
    <location>
        <begin position="94"/>
        <end position="309"/>
    </location>
</feature>
<feature type="transmembrane region" description="Helical" evidence="6">
    <location>
        <begin position="34"/>
        <end position="52"/>
    </location>
</feature>
<dbReference type="Pfam" id="PF00528">
    <property type="entry name" value="BPD_transp_1"/>
    <property type="match status" value="1"/>
</dbReference>
<dbReference type="GO" id="GO:0055085">
    <property type="term" value="P:transmembrane transport"/>
    <property type="evidence" value="ECO:0007669"/>
    <property type="project" value="InterPro"/>
</dbReference>
<evidence type="ECO:0000313" key="8">
    <source>
        <dbReference type="EMBL" id="OXM87636.1"/>
    </source>
</evidence>
<dbReference type="RefSeq" id="WP_094013562.1">
    <property type="nucleotide sequence ID" value="NZ_NMQW01000003.1"/>
</dbReference>
<keyword evidence="4 6" id="KW-1133">Transmembrane helix</keyword>
<evidence type="ECO:0000256" key="5">
    <source>
        <dbReference type="ARBA" id="ARBA00023136"/>
    </source>
</evidence>
<protein>
    <submittedName>
        <fullName evidence="8">Protein lplB</fullName>
    </submittedName>
</protein>
<feature type="transmembrane region" description="Helical" evidence="6">
    <location>
        <begin position="98"/>
        <end position="119"/>
    </location>
</feature>
<dbReference type="SUPFAM" id="SSF161098">
    <property type="entry name" value="MetI-like"/>
    <property type="match status" value="1"/>
</dbReference>
<evidence type="ECO:0000256" key="4">
    <source>
        <dbReference type="ARBA" id="ARBA00022989"/>
    </source>
</evidence>
<feature type="transmembrane region" description="Helical" evidence="6">
    <location>
        <begin position="131"/>
        <end position="154"/>
    </location>
</feature>
<dbReference type="EMBL" id="NMQW01000003">
    <property type="protein sequence ID" value="OXM87636.1"/>
    <property type="molecule type" value="Genomic_DNA"/>
</dbReference>
<dbReference type="OrthoDB" id="9785836at2"/>
<feature type="transmembrane region" description="Helical" evidence="6">
    <location>
        <begin position="228"/>
        <end position="246"/>
    </location>
</feature>
<dbReference type="GO" id="GO:0005886">
    <property type="term" value="C:plasma membrane"/>
    <property type="evidence" value="ECO:0007669"/>
    <property type="project" value="UniProtKB-SubCell"/>
</dbReference>
<dbReference type="Proteomes" id="UP000215509">
    <property type="component" value="Unassembled WGS sequence"/>
</dbReference>
<keyword evidence="2 6" id="KW-0813">Transport</keyword>
<dbReference type="PROSITE" id="PS50928">
    <property type="entry name" value="ABC_TM1"/>
    <property type="match status" value="1"/>
</dbReference>
<dbReference type="CDD" id="cd06261">
    <property type="entry name" value="TM_PBP2"/>
    <property type="match status" value="1"/>
</dbReference>
<keyword evidence="9" id="KW-1185">Reference proteome</keyword>
<feature type="transmembrane region" description="Helical" evidence="6">
    <location>
        <begin position="288"/>
        <end position="308"/>
    </location>
</feature>
<dbReference type="AlphaFoldDB" id="A0A229UVS6"/>
<evidence type="ECO:0000256" key="3">
    <source>
        <dbReference type="ARBA" id="ARBA00022692"/>
    </source>
</evidence>
<evidence type="ECO:0000259" key="7">
    <source>
        <dbReference type="PROSITE" id="PS50928"/>
    </source>
</evidence>
<dbReference type="InterPro" id="IPR035906">
    <property type="entry name" value="MetI-like_sf"/>
</dbReference>
<accession>A0A229UVS6</accession>
<dbReference type="PANTHER" id="PTHR43496">
    <property type="entry name" value="PROTEIN LPLB"/>
    <property type="match status" value="1"/>
</dbReference>
<gene>
    <name evidence="8" type="ORF">CF651_03955</name>
</gene>
<dbReference type="InterPro" id="IPR000515">
    <property type="entry name" value="MetI-like"/>
</dbReference>
<evidence type="ECO:0000256" key="6">
    <source>
        <dbReference type="RuleBase" id="RU363032"/>
    </source>
</evidence>
<evidence type="ECO:0000256" key="2">
    <source>
        <dbReference type="ARBA" id="ARBA00022448"/>
    </source>
</evidence>
<dbReference type="PANTHER" id="PTHR43496:SF1">
    <property type="entry name" value="POLYGALACTURONAN_RHAMNOGALACTURONAN TRANSPORT SYSTEM PERMEASE PROTEIN YTEP"/>
    <property type="match status" value="1"/>
</dbReference>
<keyword evidence="5 6" id="KW-0472">Membrane</keyword>